<dbReference type="Gene3D" id="1.10.10.10">
    <property type="entry name" value="Winged helix-like DNA-binding domain superfamily/Winged helix DNA-binding domain"/>
    <property type="match status" value="1"/>
</dbReference>
<dbReference type="RefSeq" id="WP_102375249.1">
    <property type="nucleotide sequence ID" value="NZ_DBFADM010000004.1"/>
</dbReference>
<keyword evidence="4" id="KW-0812">Transmembrane</keyword>
<keyword evidence="2" id="KW-0238">DNA-binding</keyword>
<feature type="transmembrane region" description="Helical" evidence="4">
    <location>
        <begin position="366"/>
        <end position="385"/>
    </location>
</feature>
<evidence type="ECO:0000256" key="2">
    <source>
        <dbReference type="ARBA" id="ARBA00023125"/>
    </source>
</evidence>
<dbReference type="PROSITE" id="PS00622">
    <property type="entry name" value="HTH_LUXR_1"/>
    <property type="match status" value="1"/>
</dbReference>
<feature type="domain" description="HTH luxR-type" evidence="5">
    <location>
        <begin position="429"/>
        <end position="494"/>
    </location>
</feature>
<sequence>MGEIGDTVEPERTHTPGDLLNTYILAGIGFSCLIGWELSAVFGPSLALLSFCDIREAILLRIVSILTLALSFVVFIWKQDWLFEHRNRLFTIGSLLALFAVVNTLVNLSVEWVPIWVSALVWALFGVAQASIMTYWCIFFSLIPTRRTAVTICIGACGGTLMFVFANATLEAWIGLLEIAFLIVGSVGLAAFLSMRIPKDRILPVGEYKKSALLTVPATLSVACHGAVYGFMSILMCSMGPIPAMVCGASGIIGSIPALVWGYLGPKVDVDTGVVQRISLPLIMAGLLLFPFFEGAGQVLCGCLVNMALAHSSVIAWYSTSIDNAEFQLHPVDRFAHRQAPSWTGFFLGSIVAYLLVFAFGVSESAFAFAVVVFAIVVIAVFSIYGGDESKTKKRLNDLLTSATASAAATASKSVDDAHVNTFRVRCDRVIEEHELTPREAEVFYLLAKGRNAEYIGKQLVVSSATVKSHIYHIYRKLGINSQQRLMTIVDDETIPGIDGGR</sequence>
<feature type="transmembrane region" description="Helical" evidence="4">
    <location>
        <begin position="299"/>
        <end position="319"/>
    </location>
</feature>
<feature type="transmembrane region" description="Helical" evidence="4">
    <location>
        <begin position="58"/>
        <end position="77"/>
    </location>
</feature>
<keyword evidence="4" id="KW-0472">Membrane</keyword>
<dbReference type="InterPro" id="IPR016032">
    <property type="entry name" value="Sig_transdc_resp-reg_C-effctor"/>
</dbReference>
<dbReference type="Proteomes" id="UP001487305">
    <property type="component" value="Unassembled WGS sequence"/>
</dbReference>
<evidence type="ECO:0000259" key="5">
    <source>
        <dbReference type="PROSITE" id="PS50043"/>
    </source>
</evidence>
<feature type="transmembrane region" description="Helical" evidence="4">
    <location>
        <begin position="20"/>
        <end position="38"/>
    </location>
</feature>
<keyword evidence="4" id="KW-1133">Transmembrane helix</keyword>
<dbReference type="SUPFAM" id="SSF46894">
    <property type="entry name" value="C-terminal effector domain of the bipartite response regulators"/>
    <property type="match status" value="1"/>
</dbReference>
<dbReference type="InterPro" id="IPR000792">
    <property type="entry name" value="Tscrpt_reg_LuxR_C"/>
</dbReference>
<feature type="transmembrane region" description="Helical" evidence="4">
    <location>
        <begin position="274"/>
        <end position="293"/>
    </location>
</feature>
<accession>A0ABV1J9T6</accession>
<feature type="transmembrane region" description="Helical" evidence="4">
    <location>
        <begin position="89"/>
        <end position="109"/>
    </location>
</feature>
<evidence type="ECO:0000313" key="7">
    <source>
        <dbReference type="Proteomes" id="UP001487305"/>
    </source>
</evidence>
<name>A0ABV1J9T6_9ACTN</name>
<feature type="transmembrane region" description="Helical" evidence="4">
    <location>
        <begin position="148"/>
        <end position="166"/>
    </location>
</feature>
<dbReference type="EMBL" id="JBBNOP010000001">
    <property type="protein sequence ID" value="MEQ3361845.1"/>
    <property type="molecule type" value="Genomic_DNA"/>
</dbReference>
<keyword evidence="7" id="KW-1185">Reference proteome</keyword>
<organism evidence="6 7">
    <name type="scientific">Raoultibacter massiliensis</name>
    <dbReference type="NCBI Taxonomy" id="1852371"/>
    <lineage>
        <taxon>Bacteria</taxon>
        <taxon>Bacillati</taxon>
        <taxon>Actinomycetota</taxon>
        <taxon>Coriobacteriia</taxon>
        <taxon>Eggerthellales</taxon>
        <taxon>Eggerthellaceae</taxon>
        <taxon>Raoultibacter</taxon>
    </lineage>
</organism>
<dbReference type="CDD" id="cd06170">
    <property type="entry name" value="LuxR_C_like"/>
    <property type="match status" value="1"/>
</dbReference>
<feature type="transmembrane region" description="Helical" evidence="4">
    <location>
        <begin position="213"/>
        <end position="236"/>
    </location>
</feature>
<dbReference type="PANTHER" id="PTHR44688">
    <property type="entry name" value="DNA-BINDING TRANSCRIPTIONAL ACTIVATOR DEVR_DOSR"/>
    <property type="match status" value="1"/>
</dbReference>
<evidence type="ECO:0000256" key="4">
    <source>
        <dbReference type="SAM" id="Phobius"/>
    </source>
</evidence>
<keyword evidence="3" id="KW-0804">Transcription</keyword>
<dbReference type="PROSITE" id="PS50043">
    <property type="entry name" value="HTH_LUXR_2"/>
    <property type="match status" value="1"/>
</dbReference>
<evidence type="ECO:0000256" key="1">
    <source>
        <dbReference type="ARBA" id="ARBA00023015"/>
    </source>
</evidence>
<reference evidence="6 7" key="1">
    <citation type="submission" date="2024-04" db="EMBL/GenBank/DDBJ databases">
        <title>Human intestinal bacterial collection.</title>
        <authorList>
            <person name="Pauvert C."/>
            <person name="Hitch T.C.A."/>
            <person name="Clavel T."/>
        </authorList>
    </citation>
    <scope>NUCLEOTIDE SEQUENCE [LARGE SCALE GENOMIC DNA]</scope>
    <source>
        <strain evidence="6 7">CLA-KB-H42</strain>
    </source>
</reference>
<evidence type="ECO:0000313" key="6">
    <source>
        <dbReference type="EMBL" id="MEQ3361845.1"/>
    </source>
</evidence>
<keyword evidence="1" id="KW-0805">Transcription regulation</keyword>
<comment type="caution">
    <text evidence="6">The sequence shown here is derived from an EMBL/GenBank/DDBJ whole genome shotgun (WGS) entry which is preliminary data.</text>
</comment>
<feature type="transmembrane region" description="Helical" evidence="4">
    <location>
        <begin position="340"/>
        <end position="360"/>
    </location>
</feature>
<dbReference type="InterPro" id="IPR036388">
    <property type="entry name" value="WH-like_DNA-bd_sf"/>
</dbReference>
<feature type="transmembrane region" description="Helical" evidence="4">
    <location>
        <begin position="115"/>
        <end position="136"/>
    </location>
</feature>
<dbReference type="SMART" id="SM00421">
    <property type="entry name" value="HTH_LUXR"/>
    <property type="match status" value="1"/>
</dbReference>
<gene>
    <name evidence="6" type="ORF">AAA083_02515</name>
</gene>
<protein>
    <submittedName>
        <fullName evidence="6">Helix-turn-helix transcriptional regulator</fullName>
    </submittedName>
</protein>
<dbReference type="PRINTS" id="PR00038">
    <property type="entry name" value="HTHLUXR"/>
</dbReference>
<dbReference type="PANTHER" id="PTHR44688:SF16">
    <property type="entry name" value="DNA-BINDING TRANSCRIPTIONAL ACTIVATOR DEVR_DOSR"/>
    <property type="match status" value="1"/>
</dbReference>
<dbReference type="Pfam" id="PF00196">
    <property type="entry name" value="GerE"/>
    <property type="match status" value="1"/>
</dbReference>
<evidence type="ECO:0000256" key="3">
    <source>
        <dbReference type="ARBA" id="ARBA00023163"/>
    </source>
</evidence>
<feature type="transmembrane region" description="Helical" evidence="4">
    <location>
        <begin position="242"/>
        <end position="262"/>
    </location>
</feature>
<proteinExistence type="predicted"/>
<feature type="transmembrane region" description="Helical" evidence="4">
    <location>
        <begin position="172"/>
        <end position="193"/>
    </location>
</feature>